<dbReference type="RefSeq" id="WP_188423318.1">
    <property type="nucleotide sequence ID" value="NZ_BMCI01000002.1"/>
</dbReference>
<dbReference type="AlphaFoldDB" id="A0A830DTZ6"/>
<reference evidence="2" key="1">
    <citation type="journal article" date="2014" name="Int. J. Syst. Evol. Microbiol.">
        <title>Complete genome sequence of Corynebacterium casei LMG S-19264T (=DSM 44701T), isolated from a smear-ripened cheese.</title>
        <authorList>
            <consortium name="US DOE Joint Genome Institute (JGI-PGF)"/>
            <person name="Walter F."/>
            <person name="Albersmeier A."/>
            <person name="Kalinowski J."/>
            <person name="Ruckert C."/>
        </authorList>
    </citation>
    <scope>NUCLEOTIDE SEQUENCE</scope>
    <source>
        <strain evidence="2">CCM 7217</strain>
    </source>
</reference>
<dbReference type="EMBL" id="BMCI01000002">
    <property type="protein sequence ID" value="GGC49885.1"/>
    <property type="molecule type" value="Genomic_DNA"/>
</dbReference>
<feature type="transmembrane region" description="Helical" evidence="1">
    <location>
        <begin position="12"/>
        <end position="30"/>
    </location>
</feature>
<reference evidence="2" key="2">
    <citation type="submission" date="2020-09" db="EMBL/GenBank/DDBJ databases">
        <authorList>
            <person name="Sun Q."/>
            <person name="Sedlacek I."/>
        </authorList>
    </citation>
    <scope>NUCLEOTIDE SEQUENCE</scope>
    <source>
        <strain evidence="2">CCM 7217</strain>
    </source>
</reference>
<evidence type="ECO:0000313" key="3">
    <source>
        <dbReference type="Proteomes" id="UP000646833"/>
    </source>
</evidence>
<dbReference type="Proteomes" id="UP000646833">
    <property type="component" value="Unassembled WGS sequence"/>
</dbReference>
<accession>A0A830DTZ6</accession>
<protein>
    <submittedName>
        <fullName evidence="2">Uncharacterized protein</fullName>
    </submittedName>
</protein>
<organism evidence="2 3">
    <name type="scientific">Haloferax sulfurifontis</name>
    <dbReference type="NCBI Taxonomy" id="255616"/>
    <lineage>
        <taxon>Archaea</taxon>
        <taxon>Methanobacteriati</taxon>
        <taxon>Methanobacteriota</taxon>
        <taxon>Stenosarchaea group</taxon>
        <taxon>Halobacteria</taxon>
        <taxon>Halobacteriales</taxon>
        <taxon>Haloferacaceae</taxon>
        <taxon>Haloferax</taxon>
    </lineage>
</organism>
<keyword evidence="1" id="KW-0472">Membrane</keyword>
<comment type="caution">
    <text evidence="2">The sequence shown here is derived from an EMBL/GenBank/DDBJ whole genome shotgun (WGS) entry which is preliminary data.</text>
</comment>
<evidence type="ECO:0000256" key="1">
    <source>
        <dbReference type="SAM" id="Phobius"/>
    </source>
</evidence>
<keyword evidence="1" id="KW-1133">Transmembrane helix</keyword>
<sequence length="85" mass="9555">MKHAFYIVVESVRMVLVTITLAIVILLHILDIGDEVEPTWEPTPPKHAFVGPTWTDADGFTYYFISEPVEGSWSGRPRVVVRPCG</sequence>
<name>A0A830DTZ6_9EURY</name>
<gene>
    <name evidence="2" type="ORF">GCM10007209_09430</name>
</gene>
<proteinExistence type="predicted"/>
<evidence type="ECO:0000313" key="2">
    <source>
        <dbReference type="EMBL" id="GGC49885.1"/>
    </source>
</evidence>
<keyword evidence="1" id="KW-0812">Transmembrane</keyword>